<feature type="signal peptide" evidence="1">
    <location>
        <begin position="1"/>
        <end position="19"/>
    </location>
</feature>
<dbReference type="EMBL" id="HAHL01000005">
    <property type="protein sequence ID" value="SNX32683.1"/>
    <property type="molecule type" value="Transcribed_RNA"/>
</dbReference>
<reference evidence="2" key="2">
    <citation type="submission" date="2019-05" db="EMBL/GenBank/DDBJ databases">
        <title>Unravelling the molecular evolution of spider venoms.</title>
        <authorList>
            <person name="Pineda S."/>
        </authorList>
    </citation>
    <scope>NUCLEOTIDE SEQUENCE</scope>
</reference>
<proteinExistence type="predicted"/>
<evidence type="ECO:0000256" key="1">
    <source>
        <dbReference type="SAM" id="SignalP"/>
    </source>
</evidence>
<dbReference type="EMBL" id="HAHL01000303">
    <property type="protein sequence ID" value="SNX35400.1"/>
    <property type="molecule type" value="Transcribed_RNA"/>
</dbReference>
<sequence length="143" mass="16020">MLWFLCFVLVVVVVAEANAIRPICAPPLCPEREGCRLKFLPQRICPICECPNRECKPVECDRDCRKEIDVYGCPSCVCFECPQLLCLEGCSLTNVPGKPCPQCECPKPVIQCAPPLCPEREGCRLRNVPHKNCPICECPNKNK</sequence>
<accession>A0A4Q8K7J7</accession>
<name>A0A4Q8K7J7_9ARAC</name>
<evidence type="ECO:0000313" key="2">
    <source>
        <dbReference type="EMBL" id="SNX35400.1"/>
    </source>
</evidence>
<dbReference type="AlphaFoldDB" id="A0A4Q8K7J7"/>
<protein>
    <submittedName>
        <fullName evidence="2">U74-Liphistoxin-Lsp1b_1</fullName>
    </submittedName>
</protein>
<reference evidence="2" key="1">
    <citation type="submission" date="2017-05" db="EMBL/GenBank/DDBJ databases">
        <authorList>
            <person name="QRISCLOUD D."/>
        </authorList>
    </citation>
    <scope>NUCLEOTIDE SEQUENCE</scope>
</reference>
<keyword evidence="1" id="KW-0732">Signal</keyword>
<organism evidence="2">
    <name type="scientific">Liphistius sp. SGP-2016</name>
    <dbReference type="NCBI Taxonomy" id="1905180"/>
    <lineage>
        <taxon>Eukaryota</taxon>
        <taxon>Metazoa</taxon>
        <taxon>Ecdysozoa</taxon>
        <taxon>Arthropoda</taxon>
        <taxon>Chelicerata</taxon>
        <taxon>Arachnida</taxon>
        <taxon>Araneae</taxon>
        <taxon>Mesothelae</taxon>
        <taxon>Liphistiidae</taxon>
        <taxon>Liphistius</taxon>
    </lineage>
</organism>
<feature type="chain" id="PRO_5036120098" evidence="1">
    <location>
        <begin position="20"/>
        <end position="143"/>
    </location>
</feature>